<dbReference type="InterPro" id="IPR001310">
    <property type="entry name" value="Histidine_triad_HIT"/>
</dbReference>
<accession>A0A6J7E0J8</accession>
<feature type="domain" description="HIT" evidence="1">
    <location>
        <begin position="7"/>
        <end position="114"/>
    </location>
</feature>
<dbReference type="PANTHER" id="PTHR46648">
    <property type="entry name" value="HIT FAMILY PROTEIN 1"/>
    <property type="match status" value="1"/>
</dbReference>
<evidence type="ECO:0000313" key="2">
    <source>
        <dbReference type="EMBL" id="CAB4874079.1"/>
    </source>
</evidence>
<name>A0A6J7E0J8_9ZZZZ</name>
<dbReference type="SUPFAM" id="SSF54197">
    <property type="entry name" value="HIT-like"/>
    <property type="match status" value="1"/>
</dbReference>
<organism evidence="2">
    <name type="scientific">freshwater metagenome</name>
    <dbReference type="NCBI Taxonomy" id="449393"/>
    <lineage>
        <taxon>unclassified sequences</taxon>
        <taxon>metagenomes</taxon>
        <taxon>ecological metagenomes</taxon>
    </lineage>
</organism>
<dbReference type="InterPro" id="IPR011146">
    <property type="entry name" value="HIT-like"/>
</dbReference>
<dbReference type="EMBL" id="CAFBLU010000012">
    <property type="protein sequence ID" value="CAB4874079.1"/>
    <property type="molecule type" value="Genomic_DNA"/>
</dbReference>
<reference evidence="2" key="1">
    <citation type="submission" date="2020-05" db="EMBL/GenBank/DDBJ databases">
        <authorList>
            <person name="Chiriac C."/>
            <person name="Salcher M."/>
            <person name="Ghai R."/>
            <person name="Kavagutti S V."/>
        </authorList>
    </citation>
    <scope>NUCLEOTIDE SEQUENCE</scope>
</reference>
<sequence>MHDPDCLFCGIVKGDVPATVIYEDERTLAFMDISPATRGHCLVVPKAHAADIVAADPEAVAACSRTAQILADRALGRLGADGAAVVSFCRAAAGQTVFHLHFHVVPRYDGDGLELPWIPQPGDPGDIAAAAKELI</sequence>
<dbReference type="InterPro" id="IPR036265">
    <property type="entry name" value="HIT-like_sf"/>
</dbReference>
<dbReference type="PRINTS" id="PR00332">
    <property type="entry name" value="HISTRIAD"/>
</dbReference>
<proteinExistence type="predicted"/>
<evidence type="ECO:0000259" key="1">
    <source>
        <dbReference type="PROSITE" id="PS51084"/>
    </source>
</evidence>
<gene>
    <name evidence="2" type="ORF">UFOPK3444_00906</name>
</gene>
<dbReference type="AlphaFoldDB" id="A0A6J7E0J8"/>
<dbReference type="Gene3D" id="3.30.428.10">
    <property type="entry name" value="HIT-like"/>
    <property type="match status" value="1"/>
</dbReference>
<dbReference type="GO" id="GO:0003824">
    <property type="term" value="F:catalytic activity"/>
    <property type="evidence" value="ECO:0007669"/>
    <property type="project" value="InterPro"/>
</dbReference>
<protein>
    <submittedName>
        <fullName evidence="2">Unannotated protein</fullName>
    </submittedName>
</protein>
<dbReference type="Pfam" id="PF01230">
    <property type="entry name" value="HIT"/>
    <property type="match status" value="1"/>
</dbReference>
<dbReference type="PROSITE" id="PS51084">
    <property type="entry name" value="HIT_2"/>
    <property type="match status" value="1"/>
</dbReference>
<dbReference type="GO" id="GO:0009117">
    <property type="term" value="P:nucleotide metabolic process"/>
    <property type="evidence" value="ECO:0007669"/>
    <property type="project" value="TreeGrafter"/>
</dbReference>
<dbReference type="PANTHER" id="PTHR46648:SF1">
    <property type="entry name" value="ADENOSINE 5'-MONOPHOSPHORAMIDASE HNT1"/>
    <property type="match status" value="1"/>
</dbReference>